<gene>
    <name evidence="16" type="ORF">PPERSA_04965</name>
</gene>
<dbReference type="InterPro" id="IPR018517">
    <property type="entry name" value="tRNA_hU_synthase_CS"/>
</dbReference>
<evidence type="ECO:0000259" key="15">
    <source>
        <dbReference type="Pfam" id="PF01207"/>
    </source>
</evidence>
<feature type="region of interest" description="Disordered" evidence="14">
    <location>
        <begin position="380"/>
        <end position="464"/>
    </location>
</feature>
<evidence type="ECO:0000256" key="13">
    <source>
        <dbReference type="ARBA" id="ARBA00049467"/>
    </source>
</evidence>
<keyword evidence="7" id="KW-0520">NAD</keyword>
<keyword evidence="4" id="KW-0819">tRNA processing</keyword>
<sequence>MNQEQIDQAKHPNYTKLRGYDFWKSIGSPQHICAPMVAQSELAFRLLVSRYGTDLCYSPMINSNIWVNRTKKENEYIKQIFKTCPEEKRVVIQIAGHDPNTMLQTANEIASLYPNCVAIDVNYGCPQDIARRGRYGSHLLSSHPDLCVQILETLAKNCSIPVFAKIRIQESEQKTLKLAENILKSGISALAVHGRTKEEKSHKQKGANWEIIKKIKEMANIPVIANGGIYDFQDVQRCFDKTNVDAVMSAEGLLEYPALFSREKKVYDLDDLCREYMVIAKEHFHRANQKEIKSHLFKFFHVSVDVKIEKNKQLVQKLGKANLFDEFEQVCEEFYELRKNLTAEEKRGWYFRWWKAGYTRVNGEIIPNEPVKMHMDKKEYKGQQNQNGNQNQSQSTENGNQKIEQTKEKQEQQNLQQNNKQQIEQQQQQLIEVENVQDEQEQIQQNNMEQQEQNVEQIAQEVNN</sequence>
<dbReference type="InterPro" id="IPR013785">
    <property type="entry name" value="Aldolase_TIM"/>
</dbReference>
<dbReference type="EMBL" id="LDAU01000096">
    <property type="protein sequence ID" value="KRX06352.1"/>
    <property type="molecule type" value="Genomic_DNA"/>
</dbReference>
<evidence type="ECO:0000256" key="3">
    <source>
        <dbReference type="ARBA" id="ARBA00022643"/>
    </source>
</evidence>
<keyword evidence="2" id="KW-0285">Flavoprotein</keyword>
<accession>A0A0V0QWF6</accession>
<dbReference type="SUPFAM" id="SSF51395">
    <property type="entry name" value="FMN-linked oxidoreductases"/>
    <property type="match status" value="1"/>
</dbReference>
<evidence type="ECO:0000256" key="7">
    <source>
        <dbReference type="ARBA" id="ARBA00023027"/>
    </source>
</evidence>
<evidence type="ECO:0000256" key="11">
    <source>
        <dbReference type="ARBA" id="ARBA00047652"/>
    </source>
</evidence>
<comment type="caution">
    <text evidence="16">The sequence shown here is derived from an EMBL/GenBank/DDBJ whole genome shotgun (WGS) entry which is preliminary data.</text>
</comment>
<comment type="catalytic activity">
    <reaction evidence="13">
        <text>5,6-dihydrouridine(17) in tRNA + NADP(+) = uridine(17) in tRNA + NADPH + H(+)</text>
        <dbReference type="Rhea" id="RHEA:53368"/>
        <dbReference type="Rhea" id="RHEA-COMP:13541"/>
        <dbReference type="Rhea" id="RHEA-COMP:13542"/>
        <dbReference type="ChEBI" id="CHEBI:15378"/>
        <dbReference type="ChEBI" id="CHEBI:57783"/>
        <dbReference type="ChEBI" id="CHEBI:58349"/>
        <dbReference type="ChEBI" id="CHEBI:65315"/>
        <dbReference type="ChEBI" id="CHEBI:74443"/>
        <dbReference type="EC" id="1.3.1.88"/>
    </reaction>
    <physiologicalReaction direction="right-to-left" evidence="13">
        <dbReference type="Rhea" id="RHEA:53370"/>
    </physiologicalReaction>
</comment>
<feature type="domain" description="DUS-like FMN-binding" evidence="15">
    <location>
        <begin position="33"/>
        <end position="332"/>
    </location>
</feature>
<keyword evidence="5" id="KW-0521">NADP</keyword>
<dbReference type="InParanoid" id="A0A0V0QWF6"/>
<name>A0A0V0QWF6_PSEPJ</name>
<comment type="catalytic activity">
    <reaction evidence="10">
        <text>5,6-dihydrouridine(17) in tRNA + NAD(+) = uridine(17) in tRNA + NADH + H(+)</text>
        <dbReference type="Rhea" id="RHEA:53372"/>
        <dbReference type="Rhea" id="RHEA-COMP:13541"/>
        <dbReference type="Rhea" id="RHEA-COMP:13542"/>
        <dbReference type="ChEBI" id="CHEBI:15378"/>
        <dbReference type="ChEBI" id="CHEBI:57540"/>
        <dbReference type="ChEBI" id="CHEBI:57945"/>
        <dbReference type="ChEBI" id="CHEBI:65315"/>
        <dbReference type="ChEBI" id="CHEBI:74443"/>
        <dbReference type="EC" id="1.3.1.88"/>
    </reaction>
    <physiologicalReaction direction="right-to-left" evidence="10">
        <dbReference type="Rhea" id="RHEA:53374"/>
    </physiologicalReaction>
</comment>
<dbReference type="PANTHER" id="PTHR11082">
    <property type="entry name" value="TRNA-DIHYDROURIDINE SYNTHASE"/>
    <property type="match status" value="1"/>
</dbReference>
<protein>
    <recommendedName>
        <fullName evidence="9">tRNA-dihydrouridine(16/17) synthase [NAD(P)(+)]</fullName>
        <ecNumber evidence="9">1.3.1.88</ecNumber>
    </recommendedName>
</protein>
<feature type="compositionally biased region" description="Low complexity" evidence="14">
    <location>
        <begin position="412"/>
        <end position="434"/>
    </location>
</feature>
<evidence type="ECO:0000256" key="10">
    <source>
        <dbReference type="ARBA" id="ARBA00047287"/>
    </source>
</evidence>
<dbReference type="Pfam" id="PF01207">
    <property type="entry name" value="Dus"/>
    <property type="match status" value="1"/>
</dbReference>
<comment type="cofactor">
    <cofactor evidence="1">
        <name>FMN</name>
        <dbReference type="ChEBI" id="CHEBI:58210"/>
    </cofactor>
</comment>
<reference evidence="16 17" key="1">
    <citation type="journal article" date="2015" name="Sci. Rep.">
        <title>Genome of the facultative scuticociliatosis pathogen Pseudocohnilembus persalinus provides insight into its virulence through horizontal gene transfer.</title>
        <authorList>
            <person name="Xiong J."/>
            <person name="Wang G."/>
            <person name="Cheng J."/>
            <person name="Tian M."/>
            <person name="Pan X."/>
            <person name="Warren A."/>
            <person name="Jiang C."/>
            <person name="Yuan D."/>
            <person name="Miao W."/>
        </authorList>
    </citation>
    <scope>NUCLEOTIDE SEQUENCE [LARGE SCALE GENOMIC DNA]</scope>
    <source>
        <strain evidence="16">36N120E</strain>
    </source>
</reference>
<evidence type="ECO:0000256" key="9">
    <source>
        <dbReference type="ARBA" id="ARBA00038890"/>
    </source>
</evidence>
<dbReference type="FunCoup" id="A0A0V0QWF6">
    <property type="interactions" value="401"/>
</dbReference>
<feature type="compositionally biased region" description="Low complexity" evidence="14">
    <location>
        <begin position="382"/>
        <end position="403"/>
    </location>
</feature>
<dbReference type="InterPro" id="IPR035587">
    <property type="entry name" value="DUS-like_FMN-bd"/>
</dbReference>
<feature type="compositionally biased region" description="Low complexity" evidence="14">
    <location>
        <begin position="442"/>
        <end position="458"/>
    </location>
</feature>
<evidence type="ECO:0000313" key="17">
    <source>
        <dbReference type="Proteomes" id="UP000054937"/>
    </source>
</evidence>
<dbReference type="Proteomes" id="UP000054937">
    <property type="component" value="Unassembled WGS sequence"/>
</dbReference>
<evidence type="ECO:0000256" key="14">
    <source>
        <dbReference type="SAM" id="MobiDB-lite"/>
    </source>
</evidence>
<dbReference type="EC" id="1.3.1.88" evidence="9"/>
<evidence type="ECO:0000256" key="6">
    <source>
        <dbReference type="ARBA" id="ARBA00023002"/>
    </source>
</evidence>
<comment type="catalytic activity">
    <reaction evidence="11">
        <text>5,6-dihydrouridine(16) in tRNA + NADP(+) = uridine(16) in tRNA + NADPH + H(+)</text>
        <dbReference type="Rhea" id="RHEA:53376"/>
        <dbReference type="Rhea" id="RHEA-COMP:13543"/>
        <dbReference type="Rhea" id="RHEA-COMP:13544"/>
        <dbReference type="ChEBI" id="CHEBI:15378"/>
        <dbReference type="ChEBI" id="CHEBI:57783"/>
        <dbReference type="ChEBI" id="CHEBI:58349"/>
        <dbReference type="ChEBI" id="CHEBI:65315"/>
        <dbReference type="ChEBI" id="CHEBI:74443"/>
        <dbReference type="EC" id="1.3.1.88"/>
    </reaction>
    <physiologicalReaction direction="right-to-left" evidence="11">
        <dbReference type="Rhea" id="RHEA:53378"/>
    </physiologicalReaction>
</comment>
<keyword evidence="3" id="KW-0288">FMN</keyword>
<dbReference type="OrthoDB" id="272303at2759"/>
<dbReference type="PANTHER" id="PTHR11082:SF5">
    <property type="entry name" value="TRNA-DIHYDROURIDINE(16_17) SYNTHASE [NAD(P)(+)]-LIKE"/>
    <property type="match status" value="1"/>
</dbReference>
<organism evidence="16 17">
    <name type="scientific">Pseudocohnilembus persalinus</name>
    <name type="common">Ciliate</name>
    <dbReference type="NCBI Taxonomy" id="266149"/>
    <lineage>
        <taxon>Eukaryota</taxon>
        <taxon>Sar</taxon>
        <taxon>Alveolata</taxon>
        <taxon>Ciliophora</taxon>
        <taxon>Intramacronucleata</taxon>
        <taxon>Oligohymenophorea</taxon>
        <taxon>Scuticociliatia</taxon>
        <taxon>Philasterida</taxon>
        <taxon>Pseudocohnilembidae</taxon>
        <taxon>Pseudocohnilembus</taxon>
    </lineage>
</organism>
<proteinExistence type="inferred from homology"/>
<evidence type="ECO:0000256" key="1">
    <source>
        <dbReference type="ARBA" id="ARBA00001917"/>
    </source>
</evidence>
<dbReference type="Gene3D" id="3.20.20.70">
    <property type="entry name" value="Aldolase class I"/>
    <property type="match status" value="1"/>
</dbReference>
<dbReference type="OMA" id="ISPPVWQ"/>
<dbReference type="GO" id="GO:0017150">
    <property type="term" value="F:tRNA dihydrouridine synthase activity"/>
    <property type="evidence" value="ECO:0007669"/>
    <property type="project" value="InterPro"/>
</dbReference>
<evidence type="ECO:0000256" key="2">
    <source>
        <dbReference type="ARBA" id="ARBA00022630"/>
    </source>
</evidence>
<evidence type="ECO:0000256" key="4">
    <source>
        <dbReference type="ARBA" id="ARBA00022694"/>
    </source>
</evidence>
<evidence type="ECO:0000256" key="5">
    <source>
        <dbReference type="ARBA" id="ARBA00022857"/>
    </source>
</evidence>
<evidence type="ECO:0000256" key="8">
    <source>
        <dbReference type="ARBA" id="ARBA00038313"/>
    </source>
</evidence>
<keyword evidence="6" id="KW-0560">Oxidoreductase</keyword>
<dbReference type="PROSITE" id="PS01136">
    <property type="entry name" value="UPF0034"/>
    <property type="match status" value="1"/>
</dbReference>
<evidence type="ECO:0000313" key="16">
    <source>
        <dbReference type="EMBL" id="KRX06352.1"/>
    </source>
</evidence>
<evidence type="ECO:0000256" key="12">
    <source>
        <dbReference type="ARBA" id="ARBA00048934"/>
    </source>
</evidence>
<keyword evidence="17" id="KW-1185">Reference proteome</keyword>
<comment type="catalytic activity">
    <reaction evidence="12">
        <text>5,6-dihydrouridine(16) in tRNA + NAD(+) = uridine(16) in tRNA + NADH + H(+)</text>
        <dbReference type="Rhea" id="RHEA:53380"/>
        <dbReference type="Rhea" id="RHEA-COMP:13543"/>
        <dbReference type="Rhea" id="RHEA-COMP:13544"/>
        <dbReference type="ChEBI" id="CHEBI:15378"/>
        <dbReference type="ChEBI" id="CHEBI:57540"/>
        <dbReference type="ChEBI" id="CHEBI:57945"/>
        <dbReference type="ChEBI" id="CHEBI:65315"/>
        <dbReference type="ChEBI" id="CHEBI:74443"/>
        <dbReference type="EC" id="1.3.1.88"/>
    </reaction>
    <physiologicalReaction direction="right-to-left" evidence="12">
        <dbReference type="Rhea" id="RHEA:53382"/>
    </physiologicalReaction>
</comment>
<dbReference type="GO" id="GO:0050660">
    <property type="term" value="F:flavin adenine dinucleotide binding"/>
    <property type="evidence" value="ECO:0007669"/>
    <property type="project" value="InterPro"/>
</dbReference>
<dbReference type="AlphaFoldDB" id="A0A0V0QWF6"/>
<dbReference type="CDD" id="cd02801">
    <property type="entry name" value="DUS_like_FMN"/>
    <property type="match status" value="1"/>
</dbReference>
<comment type="similarity">
    <text evidence="8">Belongs to the Dus family. Dus1 subfamily.</text>
</comment>